<dbReference type="RefSeq" id="WP_207837990.1">
    <property type="nucleotide sequence ID" value="NZ_CP088282.1"/>
</dbReference>
<evidence type="ECO:0000313" key="2">
    <source>
        <dbReference type="Proteomes" id="UP000692816"/>
    </source>
</evidence>
<dbReference type="Gene3D" id="3.40.630.30">
    <property type="match status" value="1"/>
</dbReference>
<keyword evidence="2" id="KW-1185">Reference proteome</keyword>
<dbReference type="SUPFAM" id="SSF55729">
    <property type="entry name" value="Acyl-CoA N-acyltransferases (Nat)"/>
    <property type="match status" value="1"/>
</dbReference>
<protein>
    <submittedName>
        <fullName evidence="1">GNAT family N-acetyltransferase</fullName>
    </submittedName>
</protein>
<gene>
    <name evidence="1" type="ORF">J4P68_36075</name>
</gene>
<evidence type="ECO:0000313" key="1">
    <source>
        <dbReference type="EMBL" id="MBO1434685.1"/>
    </source>
</evidence>
<comment type="caution">
    <text evidence="1">The sequence shown here is derived from an EMBL/GenBank/DDBJ whole genome shotgun (WGS) entry which is preliminary data.</text>
</comment>
<dbReference type="Proteomes" id="UP000692816">
    <property type="component" value="Unassembled WGS sequence"/>
</dbReference>
<dbReference type="EMBL" id="JAGEPA010000001">
    <property type="protein sequence ID" value="MBO1434685.1"/>
    <property type="molecule type" value="Genomic_DNA"/>
</dbReference>
<sequence length="66" mass="7236">MFLDECREELSFGQHDLEETHVAVAEQNGAILGVVQVKVSSGEADLLKLFVEPHALRKGTGRVLFA</sequence>
<dbReference type="InterPro" id="IPR016181">
    <property type="entry name" value="Acyl_CoA_acyltransferase"/>
</dbReference>
<proteinExistence type="predicted"/>
<reference evidence="1" key="1">
    <citation type="journal article" date="2021" name="Int. J. Syst. Evol. Microbiol.">
        <title>Bradyrhizobium septentrionale sp. nov. (sv. septentrionale) and Bradyrhizobium quebecense sp. nov. (sv. septentrionale) associated with legumes native to Canada possess rearranged symbiosis genes and numerous insertion sequences.</title>
        <authorList>
            <person name="Bromfield E.S.P."/>
            <person name="Cloutier S."/>
        </authorList>
    </citation>
    <scope>NUCLEOTIDE SEQUENCE</scope>
    <source>
        <strain evidence="1">12S5</strain>
    </source>
</reference>
<organism evidence="1 2">
    <name type="scientific">Bradyrhizobium quebecense</name>
    <dbReference type="NCBI Taxonomy" id="2748629"/>
    <lineage>
        <taxon>Bacteria</taxon>
        <taxon>Pseudomonadati</taxon>
        <taxon>Pseudomonadota</taxon>
        <taxon>Alphaproteobacteria</taxon>
        <taxon>Hyphomicrobiales</taxon>
        <taxon>Nitrobacteraceae</taxon>
        <taxon>Bradyrhizobium</taxon>
    </lineage>
</organism>
<accession>A0ABS3MT71</accession>
<name>A0ABS3MT71_9BRAD</name>